<dbReference type="EMBL" id="MUKB01000054">
    <property type="protein sequence ID" value="OPX17982.1"/>
    <property type="molecule type" value="Genomic_DNA"/>
</dbReference>
<name>A0A1V4QFH3_UNCW3</name>
<accession>A0A1V4QFH3</accession>
<evidence type="ECO:0000259" key="1">
    <source>
        <dbReference type="Pfam" id="PF18962"/>
    </source>
</evidence>
<sequence>MIIFCIILLGFIYEDADSLIVNNDSLLICGLHQYNVKVDLINNAQITVRTWNGSDSSGWLQFKAPYIHINNSSILGPGCGYSGGDNSHPDGAGPGYGSAGTTGGGGGGAYGGAGGDGGDTNPGIGGQPYGSQTDTLIQMGSGGGAGRLSEVDGFGGAGGGMVYLYGSIISIDSSYINVPGQNGFDGSLEAGAGGSGGGVLIRGDTLHLYSLNINSSGGSGGDGAFGGGGGGGGGRIKIFFINLLDTLNLSLSVQPGSPGTGSYGNPQPGEEGTIHISPIVSIAQQKNNFNRTWRVYPSLSDKYINVDTDDNRFIIYNAEGRVVKRITLHKKKKVDLRCLKSGVYFIKPQSVNTVCAKIVVIR</sequence>
<gene>
    <name evidence="2" type="ORF">BXT86_03560</name>
</gene>
<feature type="domain" description="Secretion system C-terminal sorting" evidence="1">
    <location>
        <begin position="295"/>
        <end position="360"/>
    </location>
</feature>
<dbReference type="AlphaFoldDB" id="A0A1V4QFH3"/>
<reference evidence="3" key="1">
    <citation type="submission" date="2017-01" db="EMBL/GenBank/DDBJ databases">
        <title>Novel pathways for hydrocarbon cycling and metabolic interdependencies in hydrothermal sediment communities.</title>
        <authorList>
            <person name="Dombrowski N."/>
            <person name="Seitz K."/>
            <person name="Teske A."/>
            <person name="Baker B."/>
        </authorList>
    </citation>
    <scope>NUCLEOTIDE SEQUENCE [LARGE SCALE GENOMIC DNA]</scope>
</reference>
<dbReference type="NCBIfam" id="TIGR04183">
    <property type="entry name" value="Por_Secre_tail"/>
    <property type="match status" value="1"/>
</dbReference>
<comment type="caution">
    <text evidence="2">The sequence shown here is derived from an EMBL/GenBank/DDBJ whole genome shotgun (WGS) entry which is preliminary data.</text>
</comment>
<evidence type="ECO:0000313" key="3">
    <source>
        <dbReference type="Proteomes" id="UP000191663"/>
    </source>
</evidence>
<dbReference type="InterPro" id="IPR026444">
    <property type="entry name" value="Secre_tail"/>
</dbReference>
<organism evidence="2 3">
    <name type="scientific">candidate division WOR-3 bacterium 4484_100</name>
    <dbReference type="NCBI Taxonomy" id="1936077"/>
    <lineage>
        <taxon>Bacteria</taxon>
        <taxon>Bacteria division WOR-3</taxon>
    </lineage>
</organism>
<dbReference type="Proteomes" id="UP000191663">
    <property type="component" value="Unassembled WGS sequence"/>
</dbReference>
<proteinExistence type="predicted"/>
<protein>
    <recommendedName>
        <fullName evidence="1">Secretion system C-terminal sorting domain-containing protein</fullName>
    </recommendedName>
</protein>
<dbReference type="Pfam" id="PF18962">
    <property type="entry name" value="Por_Secre_tail"/>
    <property type="match status" value="1"/>
</dbReference>
<evidence type="ECO:0000313" key="2">
    <source>
        <dbReference type="EMBL" id="OPX17982.1"/>
    </source>
</evidence>